<keyword evidence="1" id="KW-1133">Transmembrane helix</keyword>
<feature type="transmembrane region" description="Helical" evidence="1">
    <location>
        <begin position="109"/>
        <end position="126"/>
    </location>
</feature>
<evidence type="ECO:0000256" key="1">
    <source>
        <dbReference type="SAM" id="Phobius"/>
    </source>
</evidence>
<evidence type="ECO:0000313" key="2">
    <source>
        <dbReference type="EMBL" id="XCJ71445.1"/>
    </source>
</evidence>
<dbReference type="RefSeq" id="WP_353943058.1">
    <property type="nucleotide sequence ID" value="NZ_CP159534.1"/>
</dbReference>
<organism evidence="2">
    <name type="scientific">Streptomyces tabacisoli</name>
    <dbReference type="NCBI Taxonomy" id="3156398"/>
    <lineage>
        <taxon>Bacteria</taxon>
        <taxon>Bacillati</taxon>
        <taxon>Actinomycetota</taxon>
        <taxon>Actinomycetes</taxon>
        <taxon>Kitasatosporales</taxon>
        <taxon>Streptomycetaceae</taxon>
        <taxon>Streptomyces</taxon>
    </lineage>
</organism>
<evidence type="ECO:0008006" key="3">
    <source>
        <dbReference type="Google" id="ProtNLM"/>
    </source>
</evidence>
<keyword evidence="1" id="KW-0472">Membrane</keyword>
<name>A0AAU8ITL7_9ACTN</name>
<dbReference type="KEGG" id="stac:ABII15_16355"/>
<feature type="transmembrane region" description="Helical" evidence="1">
    <location>
        <begin position="133"/>
        <end position="152"/>
    </location>
</feature>
<proteinExistence type="predicted"/>
<accession>A0AAU8ITL7</accession>
<dbReference type="EMBL" id="CP159534">
    <property type="protein sequence ID" value="XCJ71445.1"/>
    <property type="molecule type" value="Genomic_DNA"/>
</dbReference>
<dbReference type="AlphaFoldDB" id="A0AAU8ITL7"/>
<protein>
    <recommendedName>
        <fullName evidence="3">Integral membrane protein</fullName>
    </recommendedName>
</protein>
<sequence length="154" mass="15907">MASAVSVSRQVVSAALALLLLVAGFWASWGTAQHVIFQTGREHGHVLLDRCDGGTCGGAFEPSAEGPVRTPKVTMDRSVGEKKGARLPVVIKPDTAQAVRVGPAGFFKAWIPLGGALLLASVVIAGGMRHRRLAWITGGAGAVLLSAAWATLSL</sequence>
<reference evidence="2" key="1">
    <citation type="submission" date="2024-06" db="EMBL/GenBank/DDBJ databases">
        <title>Streptomyces sp. strain HUAS MG91 genome sequences.</title>
        <authorList>
            <person name="Mo P."/>
        </authorList>
    </citation>
    <scope>NUCLEOTIDE SEQUENCE</scope>
    <source>
        <strain evidence="2">HUAS MG91</strain>
    </source>
</reference>
<keyword evidence="1" id="KW-0812">Transmembrane</keyword>
<gene>
    <name evidence="2" type="ORF">ABII15_16355</name>
</gene>